<dbReference type="Pfam" id="PF13382">
    <property type="entry name" value="Adenine_deam_C"/>
    <property type="match status" value="1"/>
</dbReference>
<protein>
    <recommendedName>
        <fullName evidence="2 6">Adenine deaminase</fullName>
        <shortName evidence="6">Adenase</shortName>
        <shortName evidence="6">Adenine aminase</shortName>
        <ecNumber evidence="2 6">3.5.4.2</ecNumber>
    </recommendedName>
</protein>
<dbReference type="PANTHER" id="PTHR11113">
    <property type="entry name" value="N-ACETYLGLUCOSAMINE-6-PHOSPHATE DEACETYLASE"/>
    <property type="match status" value="1"/>
</dbReference>
<dbReference type="InterPro" id="IPR026912">
    <property type="entry name" value="Adenine_deam_C"/>
</dbReference>
<comment type="catalytic activity">
    <reaction evidence="5 6">
        <text>adenine + H2O + H(+) = hypoxanthine + NH4(+)</text>
        <dbReference type="Rhea" id="RHEA:23688"/>
        <dbReference type="ChEBI" id="CHEBI:15377"/>
        <dbReference type="ChEBI" id="CHEBI:15378"/>
        <dbReference type="ChEBI" id="CHEBI:16708"/>
        <dbReference type="ChEBI" id="CHEBI:17368"/>
        <dbReference type="ChEBI" id="CHEBI:28938"/>
        <dbReference type="EC" id="3.5.4.2"/>
    </reaction>
</comment>
<name>A0A6B1DU73_9CHLR</name>
<evidence type="ECO:0000259" key="7">
    <source>
        <dbReference type="Pfam" id="PF01979"/>
    </source>
</evidence>
<proteinExistence type="inferred from homology"/>
<dbReference type="InterPro" id="IPR006679">
    <property type="entry name" value="Adenine_deam"/>
</dbReference>
<dbReference type="InterPro" id="IPR011059">
    <property type="entry name" value="Metal-dep_hydrolase_composite"/>
</dbReference>
<feature type="domain" description="Amidohydrolase-related" evidence="7">
    <location>
        <begin position="73"/>
        <end position="355"/>
    </location>
</feature>
<evidence type="ECO:0000256" key="6">
    <source>
        <dbReference type="HAMAP-Rule" id="MF_01518"/>
    </source>
</evidence>
<dbReference type="SUPFAM" id="SSF51338">
    <property type="entry name" value="Composite domain of metallo-dependent hydrolases"/>
    <property type="match status" value="1"/>
</dbReference>
<evidence type="ECO:0000256" key="5">
    <source>
        <dbReference type="ARBA" id="ARBA00047720"/>
    </source>
</evidence>
<feature type="domain" description="Adenine deaminase C-terminal" evidence="8">
    <location>
        <begin position="411"/>
        <end position="578"/>
    </location>
</feature>
<reference evidence="9" key="1">
    <citation type="submission" date="2019-09" db="EMBL/GenBank/DDBJ databases">
        <title>Characterisation of the sponge microbiome using genome-centric metagenomics.</title>
        <authorList>
            <person name="Engelberts J.P."/>
            <person name="Robbins S.J."/>
            <person name="De Goeij J.M."/>
            <person name="Aranda M."/>
            <person name="Bell S.C."/>
            <person name="Webster N.S."/>
        </authorList>
    </citation>
    <scope>NUCLEOTIDE SEQUENCE</scope>
    <source>
        <strain evidence="9">SB0662_bin_9</strain>
    </source>
</reference>
<evidence type="ECO:0000256" key="2">
    <source>
        <dbReference type="ARBA" id="ARBA00012782"/>
    </source>
</evidence>
<gene>
    <name evidence="6" type="primary">ade</name>
    <name evidence="9" type="ORF">F4Y08_09420</name>
</gene>
<evidence type="ECO:0000256" key="1">
    <source>
        <dbReference type="ARBA" id="ARBA00006773"/>
    </source>
</evidence>
<evidence type="ECO:0000256" key="4">
    <source>
        <dbReference type="ARBA" id="ARBA00023211"/>
    </source>
</evidence>
<dbReference type="AlphaFoldDB" id="A0A6B1DU73"/>
<dbReference type="Gene3D" id="3.20.20.140">
    <property type="entry name" value="Metal-dependent hydrolases"/>
    <property type="match status" value="1"/>
</dbReference>
<sequence length="585" mass="61948">MTSTTRTDLIEAAMGDRPLDLAILNASLVNVFTCEVYAADIGVLGDRIALATPAGTYDLEAASKVDATGLWAAPGFVDTHLHIESTMVTPPAYAAGVLPRGTTTSIIDPHEIGNVLGKEGVRYMIDSSEGLPLSVFVCIPSCVPAVEGAETAGAYFGPEDVAEMMTWPRVIGVAEVMDFQGVIHRDPRMLGIVQAGLEADMVVQGHSPLLKGREANAYTAAGIHNDHELRDGVEGLEKLRLGLLPLLKVSSHGNHVPNILPQMLEARHVDIALCTDDIEPADLLENGHMDRVVREMISHGVEPARAIRWATWIGAQHYGLRDRGAIAPGYRADFVLLDSLEDVSVRDVYADGERVVAAGKMTVEIPLDTMEPPGGNTVHLNPLTARDLEPRTPIENGSVQVNTMHLLPSRLTELRTVAAKVRDGRLILSSIAEDACFLAVIPRHGQAHGPGLSILTGLELNQGAIATTVAHDSHNLMVAGRNTEDMLAAVQALEASHGGIAFTSDGEIIGQVDLPIAGLMSGKSVADLAVDMAELNDVAVEFGITHRAKALATTGLALTVIPAVSASDTAGLLDIASQEAIPMFP</sequence>
<dbReference type="InterPro" id="IPR006680">
    <property type="entry name" value="Amidohydro-rel"/>
</dbReference>
<dbReference type="InterPro" id="IPR032466">
    <property type="entry name" value="Metal_Hydrolase"/>
</dbReference>
<comment type="similarity">
    <text evidence="1 6">Belongs to the metallo-dependent hydrolases superfamily. Adenine deaminase family.</text>
</comment>
<evidence type="ECO:0000313" key="9">
    <source>
        <dbReference type="EMBL" id="MYD90536.1"/>
    </source>
</evidence>
<dbReference type="EC" id="3.5.4.2" evidence="2 6"/>
<evidence type="ECO:0000256" key="3">
    <source>
        <dbReference type="ARBA" id="ARBA00022801"/>
    </source>
</evidence>
<dbReference type="SUPFAM" id="SSF51556">
    <property type="entry name" value="Metallo-dependent hydrolases"/>
    <property type="match status" value="1"/>
</dbReference>
<organism evidence="9">
    <name type="scientific">Caldilineaceae bacterium SB0662_bin_9</name>
    <dbReference type="NCBI Taxonomy" id="2605258"/>
    <lineage>
        <taxon>Bacteria</taxon>
        <taxon>Bacillati</taxon>
        <taxon>Chloroflexota</taxon>
        <taxon>Caldilineae</taxon>
        <taxon>Caldilineales</taxon>
        <taxon>Caldilineaceae</taxon>
    </lineage>
</organism>
<comment type="caution">
    <text evidence="9">The sequence shown here is derived from an EMBL/GenBank/DDBJ whole genome shotgun (WGS) entry which is preliminary data.</text>
</comment>
<dbReference type="Gene3D" id="2.30.40.10">
    <property type="entry name" value="Urease, subunit C, domain 1"/>
    <property type="match status" value="1"/>
</dbReference>
<dbReference type="GO" id="GO:0000034">
    <property type="term" value="F:adenine deaminase activity"/>
    <property type="evidence" value="ECO:0007669"/>
    <property type="project" value="UniProtKB-UniRule"/>
</dbReference>
<dbReference type="GO" id="GO:0006146">
    <property type="term" value="P:adenine catabolic process"/>
    <property type="evidence" value="ECO:0007669"/>
    <property type="project" value="InterPro"/>
</dbReference>
<keyword evidence="4 6" id="KW-0464">Manganese</keyword>
<keyword evidence="3 6" id="KW-0378">Hydrolase</keyword>
<dbReference type="Pfam" id="PF01979">
    <property type="entry name" value="Amidohydro_1"/>
    <property type="match status" value="1"/>
</dbReference>
<dbReference type="HAMAP" id="MF_01518">
    <property type="entry name" value="Adenine_deamin"/>
    <property type="match status" value="1"/>
</dbReference>
<evidence type="ECO:0000259" key="8">
    <source>
        <dbReference type="Pfam" id="PF13382"/>
    </source>
</evidence>
<dbReference type="EMBL" id="VXPY01000067">
    <property type="protein sequence ID" value="MYD90536.1"/>
    <property type="molecule type" value="Genomic_DNA"/>
</dbReference>
<accession>A0A6B1DU73</accession>
<dbReference type="PANTHER" id="PTHR11113:SF2">
    <property type="entry name" value="ADENINE DEAMINASE"/>
    <property type="match status" value="1"/>
</dbReference>
<comment type="cofactor">
    <cofactor evidence="6">
        <name>Mn(2+)</name>
        <dbReference type="ChEBI" id="CHEBI:29035"/>
    </cofactor>
</comment>